<gene>
    <name evidence="2" type="ORF">FHU40_001641</name>
</gene>
<dbReference type="InterPro" id="IPR036390">
    <property type="entry name" value="WH_DNA-bd_sf"/>
</dbReference>
<keyword evidence="3" id="KW-1185">Reference proteome</keyword>
<reference evidence="2 3" key="1">
    <citation type="submission" date="2020-08" db="EMBL/GenBank/DDBJ databases">
        <title>Sequencing the genomes of 1000 actinobacteria strains.</title>
        <authorList>
            <person name="Klenk H.-P."/>
        </authorList>
    </citation>
    <scope>NUCLEOTIDE SEQUENCE [LARGE SCALE GENOMIC DNA]</scope>
    <source>
        <strain evidence="2 3">DSM 105498</strain>
    </source>
</reference>
<comment type="caution">
    <text evidence="2">The sequence shown here is derived from an EMBL/GenBank/DDBJ whole genome shotgun (WGS) entry which is preliminary data.</text>
</comment>
<organism evidence="2 3">
    <name type="scientific">Nocardioides soli</name>
    <dbReference type="NCBI Taxonomy" id="1036020"/>
    <lineage>
        <taxon>Bacteria</taxon>
        <taxon>Bacillati</taxon>
        <taxon>Actinomycetota</taxon>
        <taxon>Actinomycetes</taxon>
        <taxon>Propionibacteriales</taxon>
        <taxon>Nocardioidaceae</taxon>
        <taxon>Nocardioides</taxon>
    </lineage>
</organism>
<proteinExistence type="predicted"/>
<dbReference type="InterPro" id="IPR036388">
    <property type="entry name" value="WH-like_DNA-bd_sf"/>
</dbReference>
<dbReference type="Proteomes" id="UP000589626">
    <property type="component" value="Unassembled WGS sequence"/>
</dbReference>
<dbReference type="EMBL" id="JACHWR010000001">
    <property type="protein sequence ID" value="MBB3041840.1"/>
    <property type="molecule type" value="Genomic_DNA"/>
</dbReference>
<dbReference type="AlphaFoldDB" id="A0A7W4Z1R0"/>
<protein>
    <submittedName>
        <fullName evidence="2">Putative ArsR family transcriptional regulator</fullName>
    </submittedName>
</protein>
<feature type="region of interest" description="Disordered" evidence="1">
    <location>
        <begin position="69"/>
        <end position="96"/>
    </location>
</feature>
<dbReference type="Gene3D" id="1.10.10.10">
    <property type="entry name" value="Winged helix-like DNA-binding domain superfamily/Winged helix DNA-binding domain"/>
    <property type="match status" value="1"/>
</dbReference>
<feature type="compositionally biased region" description="Low complexity" evidence="1">
    <location>
        <begin position="70"/>
        <end position="83"/>
    </location>
</feature>
<accession>A0A7W4Z1R0</accession>
<name>A0A7W4Z1R0_9ACTN</name>
<evidence type="ECO:0000256" key="1">
    <source>
        <dbReference type="SAM" id="MobiDB-lite"/>
    </source>
</evidence>
<evidence type="ECO:0000313" key="2">
    <source>
        <dbReference type="EMBL" id="MBB3041840.1"/>
    </source>
</evidence>
<dbReference type="SUPFAM" id="SSF46785">
    <property type="entry name" value="Winged helix' DNA-binding domain"/>
    <property type="match status" value="1"/>
</dbReference>
<dbReference type="Pfam" id="PF12840">
    <property type="entry name" value="HTH_20"/>
    <property type="match status" value="1"/>
</dbReference>
<feature type="region of interest" description="Disordered" evidence="1">
    <location>
        <begin position="1"/>
        <end position="23"/>
    </location>
</feature>
<sequence length="231" mass="24658">MENNPVARRGPRPARTPSGRRLSPTRTALLETLQAQPEPTSLPALVAVTGLHANTVREHLDGLLRSGLVSRRSAPPSGRGRPGWLYQATPHSEDDPRPEYAGLAAALAAVIVRTSTTPAEEARRAGVDWGRRLAHDAGAPEQEGEEAARRTVAGIFDDMGFAPEADRDATELRLTRCPLLEAAHQHPEVVCSVHLGITEGALETYGAATDGVELLPFAEPGACVLRLGARR</sequence>
<evidence type="ECO:0000313" key="3">
    <source>
        <dbReference type="Proteomes" id="UP000589626"/>
    </source>
</evidence>